<keyword evidence="2 5" id="KW-0238">DNA-binding</keyword>
<feature type="compositionally biased region" description="Low complexity" evidence="7">
    <location>
        <begin position="36"/>
        <end position="49"/>
    </location>
</feature>
<dbReference type="PROSITE" id="PS50071">
    <property type="entry name" value="HOMEOBOX_2"/>
    <property type="match status" value="1"/>
</dbReference>
<dbReference type="Proteomes" id="UP000319731">
    <property type="component" value="Unassembled WGS sequence"/>
</dbReference>
<evidence type="ECO:0000256" key="4">
    <source>
        <dbReference type="ARBA" id="ARBA00023242"/>
    </source>
</evidence>
<accession>A0A507CB91</accession>
<dbReference type="SUPFAM" id="SSF46689">
    <property type="entry name" value="Homeodomain-like"/>
    <property type="match status" value="1"/>
</dbReference>
<dbReference type="InterPro" id="IPR051000">
    <property type="entry name" value="Homeobox_DNA-bind_prot"/>
</dbReference>
<organism evidence="9 10">
    <name type="scientific">Synchytrium microbalum</name>
    <dbReference type="NCBI Taxonomy" id="1806994"/>
    <lineage>
        <taxon>Eukaryota</taxon>
        <taxon>Fungi</taxon>
        <taxon>Fungi incertae sedis</taxon>
        <taxon>Chytridiomycota</taxon>
        <taxon>Chytridiomycota incertae sedis</taxon>
        <taxon>Chytridiomycetes</taxon>
        <taxon>Synchytriales</taxon>
        <taxon>Synchytriaceae</taxon>
        <taxon>Synchytrium</taxon>
    </lineage>
</organism>
<dbReference type="InterPro" id="IPR009057">
    <property type="entry name" value="Homeodomain-like_sf"/>
</dbReference>
<feature type="region of interest" description="Disordered" evidence="7">
    <location>
        <begin position="372"/>
        <end position="436"/>
    </location>
</feature>
<dbReference type="RefSeq" id="XP_031025443.1">
    <property type="nucleotide sequence ID" value="XM_031168574.1"/>
</dbReference>
<dbReference type="PROSITE" id="PS00027">
    <property type="entry name" value="HOMEOBOX_1"/>
    <property type="match status" value="1"/>
</dbReference>
<evidence type="ECO:0000256" key="3">
    <source>
        <dbReference type="ARBA" id="ARBA00023155"/>
    </source>
</evidence>
<dbReference type="PANTHER" id="PTHR24324:SF5">
    <property type="entry name" value="HEMATOPOIETICALLY-EXPRESSED HOMEOBOX PROTEIN HHEX"/>
    <property type="match status" value="1"/>
</dbReference>
<comment type="caution">
    <text evidence="9">The sequence shown here is derived from an EMBL/GenBank/DDBJ whole genome shotgun (WGS) entry which is preliminary data.</text>
</comment>
<dbReference type="PANTHER" id="PTHR24324">
    <property type="entry name" value="HOMEOBOX PROTEIN HHEX"/>
    <property type="match status" value="1"/>
</dbReference>
<feature type="compositionally biased region" description="Polar residues" evidence="7">
    <location>
        <begin position="184"/>
        <end position="199"/>
    </location>
</feature>
<feature type="compositionally biased region" description="Low complexity" evidence="7">
    <location>
        <begin position="486"/>
        <end position="498"/>
    </location>
</feature>
<reference evidence="9 10" key="1">
    <citation type="journal article" date="2019" name="Sci. Rep.">
        <title>Comparative genomics of chytrid fungi reveal insights into the obligate biotrophic and pathogenic lifestyle of Synchytrium endobioticum.</title>
        <authorList>
            <person name="van de Vossenberg B.T.L.H."/>
            <person name="Warris S."/>
            <person name="Nguyen H.D.T."/>
            <person name="van Gent-Pelzer M.P.E."/>
            <person name="Joly D.L."/>
            <person name="van de Geest H.C."/>
            <person name="Bonants P.J.M."/>
            <person name="Smith D.S."/>
            <person name="Levesque C.A."/>
            <person name="van der Lee T.A.J."/>
        </authorList>
    </citation>
    <scope>NUCLEOTIDE SEQUENCE [LARGE SCALE GENOMIC DNA]</scope>
    <source>
        <strain evidence="9 10">JEL517</strain>
    </source>
</reference>
<feature type="compositionally biased region" description="Polar residues" evidence="7">
    <location>
        <begin position="809"/>
        <end position="832"/>
    </location>
</feature>
<dbReference type="SMART" id="SM00389">
    <property type="entry name" value="HOX"/>
    <property type="match status" value="1"/>
</dbReference>
<comment type="subcellular location">
    <subcellularLocation>
        <location evidence="1 5 6">Nucleus</location>
    </subcellularLocation>
</comment>
<keyword evidence="3 5" id="KW-0371">Homeobox</keyword>
<protein>
    <recommendedName>
        <fullName evidence="8">Homeobox domain-containing protein</fullName>
    </recommendedName>
</protein>
<feature type="domain" description="Homeobox" evidence="8">
    <location>
        <begin position="69"/>
        <end position="129"/>
    </location>
</feature>
<name>A0A507CB91_9FUNG</name>
<dbReference type="GO" id="GO:0000981">
    <property type="term" value="F:DNA-binding transcription factor activity, RNA polymerase II-specific"/>
    <property type="evidence" value="ECO:0007669"/>
    <property type="project" value="InterPro"/>
</dbReference>
<dbReference type="InterPro" id="IPR001356">
    <property type="entry name" value="HD"/>
</dbReference>
<dbReference type="EMBL" id="QEAO01000011">
    <property type="protein sequence ID" value="TPX34805.1"/>
    <property type="molecule type" value="Genomic_DNA"/>
</dbReference>
<dbReference type="GO" id="GO:0030154">
    <property type="term" value="P:cell differentiation"/>
    <property type="evidence" value="ECO:0007669"/>
    <property type="project" value="TreeGrafter"/>
</dbReference>
<sequence>MSNPNIGLENDDEQDPPLPRPNTPKSSSRNPTSVAQSSSSSPSQSTSPTLAFVNSTLESFKQQLKSTESKPKQKRVRATPEQLAALQDHFQKNPSPDATARERLAAMLGMPGRVVQVWFQNRRAKIKNQIKSVGRAGVFLEDGSSTNTGITGPIMTGGTGGGNSPPSSERNSPESPAIILSPYQRGSSTGANTTGSIRTSTSSVFTDVGYSSGVASMNVAAGKLQITGNSIDVGLDSAVDINDLNRDGYYNDGFNSGGGPGRTAYHSVTGIRKQRSLPELVINPGNPYYQQQSWDSYAPPPPLPPIPEQYSNSRRSALKLQQLDTQSPKNSIQQQQQQLAGMYGSSNDAFDIMFQQQQQQQQLHQSVVVGQPKPLYTSSPSSSQLQQQPGSPMRGVLSTSPTSSSPLRNAPTMTLDHPRYATEPRTGPPRTKSLPALRDTYMSYESSGSPRSLFDLPPVPAIPNRYLPRADTKLDIDPHPSFSLLSQSQQQQQQQQQQGYGGGSIRSSVDLMRSEMGDSGGIQLRTGKPNDNRMGFFGSNTNSGASSNSSSTSINSSSSGLPMPTNPLAMPNEPRYNSNNIALLPSLPPFVVTRPSAIPFPSHGRYHTAPGSMTSYGLHPPSSSMMYPDNAGMSSSNQPNNSNMVVGNPLPPVNMVNMGSGGGAAGGGITLPHPSSTTLLDSLNQRLFQTQQLQQQQFQQQQIQQQQQSQQQLQQVDARQVGGMQPAVNVRDFIGFGTDTSQQLYQQQQQLRNAQQGLQRMPLNPMYATTAPPVSQQQDEMMHTSQQQRMYSSMLDYAPTASATPYGSNSGIAIPPNSMQQQDNILTYSTMQPGAESGFGGGSGSGTYRS</sequence>
<evidence type="ECO:0000259" key="8">
    <source>
        <dbReference type="PROSITE" id="PS50071"/>
    </source>
</evidence>
<keyword evidence="10" id="KW-1185">Reference proteome</keyword>
<proteinExistence type="predicted"/>
<evidence type="ECO:0000256" key="5">
    <source>
        <dbReference type="PROSITE-ProRule" id="PRU00108"/>
    </source>
</evidence>
<feature type="region of interest" description="Disordered" evidence="7">
    <location>
        <begin position="471"/>
        <end position="568"/>
    </location>
</feature>
<dbReference type="Pfam" id="PF00046">
    <property type="entry name" value="Homeodomain"/>
    <property type="match status" value="1"/>
</dbReference>
<feature type="region of interest" description="Disordered" evidence="7">
    <location>
        <begin position="149"/>
        <end position="199"/>
    </location>
</feature>
<dbReference type="STRING" id="1806994.A0A507CB91"/>
<evidence type="ECO:0000256" key="1">
    <source>
        <dbReference type="ARBA" id="ARBA00004123"/>
    </source>
</evidence>
<feature type="compositionally biased region" description="Pro residues" evidence="7">
    <location>
        <begin position="298"/>
        <end position="307"/>
    </location>
</feature>
<feature type="compositionally biased region" description="Polar residues" evidence="7">
    <location>
        <begin position="23"/>
        <end position="35"/>
    </location>
</feature>
<dbReference type="GeneID" id="42003871"/>
<feature type="compositionally biased region" description="Gly residues" evidence="7">
    <location>
        <begin position="837"/>
        <end position="850"/>
    </location>
</feature>
<feature type="region of interest" description="Disordered" evidence="7">
    <location>
        <begin position="1"/>
        <end position="50"/>
    </location>
</feature>
<dbReference type="GO" id="GO:0005634">
    <property type="term" value="C:nucleus"/>
    <property type="evidence" value="ECO:0007669"/>
    <property type="project" value="UniProtKB-SubCell"/>
</dbReference>
<evidence type="ECO:0000313" key="9">
    <source>
        <dbReference type="EMBL" id="TPX34805.1"/>
    </source>
</evidence>
<evidence type="ECO:0000256" key="2">
    <source>
        <dbReference type="ARBA" id="ARBA00023125"/>
    </source>
</evidence>
<dbReference type="GO" id="GO:0000978">
    <property type="term" value="F:RNA polymerase II cis-regulatory region sequence-specific DNA binding"/>
    <property type="evidence" value="ECO:0007669"/>
    <property type="project" value="TreeGrafter"/>
</dbReference>
<feature type="compositionally biased region" description="Low complexity" evidence="7">
    <location>
        <begin position="164"/>
        <end position="176"/>
    </location>
</feature>
<dbReference type="CDD" id="cd00086">
    <property type="entry name" value="homeodomain"/>
    <property type="match status" value="1"/>
</dbReference>
<evidence type="ECO:0000313" key="10">
    <source>
        <dbReference type="Proteomes" id="UP000319731"/>
    </source>
</evidence>
<feature type="DNA-binding region" description="Homeobox" evidence="5">
    <location>
        <begin position="71"/>
        <end position="130"/>
    </location>
</feature>
<dbReference type="AlphaFoldDB" id="A0A507CB91"/>
<keyword evidence="4 5" id="KW-0539">Nucleus</keyword>
<dbReference type="InterPro" id="IPR017970">
    <property type="entry name" value="Homeobox_CS"/>
</dbReference>
<feature type="region of interest" description="Disordered" evidence="7">
    <location>
        <begin position="291"/>
        <end position="310"/>
    </location>
</feature>
<evidence type="ECO:0000256" key="7">
    <source>
        <dbReference type="SAM" id="MobiDB-lite"/>
    </source>
</evidence>
<feature type="region of interest" description="Disordered" evidence="7">
    <location>
        <begin position="809"/>
        <end position="850"/>
    </location>
</feature>
<dbReference type="OrthoDB" id="6159439at2759"/>
<gene>
    <name evidence="9" type="ORF">SmJEL517_g02646</name>
</gene>
<dbReference type="Gene3D" id="1.10.10.60">
    <property type="entry name" value="Homeodomain-like"/>
    <property type="match status" value="1"/>
</dbReference>
<feature type="compositionally biased region" description="Low complexity" evidence="7">
    <location>
        <begin position="535"/>
        <end position="560"/>
    </location>
</feature>
<evidence type="ECO:0000256" key="6">
    <source>
        <dbReference type="RuleBase" id="RU000682"/>
    </source>
</evidence>
<feature type="compositionally biased region" description="Low complexity" evidence="7">
    <location>
        <begin position="378"/>
        <end position="407"/>
    </location>
</feature>